<evidence type="ECO:0000256" key="2">
    <source>
        <dbReference type="PROSITE-ProRule" id="PRU00335"/>
    </source>
</evidence>
<protein>
    <submittedName>
        <fullName evidence="4">Transcriptional regulator, TetR family</fullName>
    </submittedName>
</protein>
<accession>A0A0J9E8I8</accession>
<proteinExistence type="predicted"/>
<dbReference type="Gene3D" id="1.10.357.10">
    <property type="entry name" value="Tetracycline Repressor, domain 2"/>
    <property type="match status" value="1"/>
</dbReference>
<feature type="DNA-binding region" description="H-T-H motif" evidence="2">
    <location>
        <begin position="27"/>
        <end position="46"/>
    </location>
</feature>
<evidence type="ECO:0000259" key="3">
    <source>
        <dbReference type="PROSITE" id="PS50977"/>
    </source>
</evidence>
<dbReference type="SUPFAM" id="SSF46689">
    <property type="entry name" value="Homeodomain-like"/>
    <property type="match status" value="1"/>
</dbReference>
<dbReference type="GO" id="GO:0003700">
    <property type="term" value="F:DNA-binding transcription factor activity"/>
    <property type="evidence" value="ECO:0007669"/>
    <property type="project" value="TreeGrafter"/>
</dbReference>
<dbReference type="PANTHER" id="PTHR30055:SF146">
    <property type="entry name" value="HTH-TYPE TRANSCRIPTIONAL DUAL REGULATOR CECR"/>
    <property type="match status" value="1"/>
</dbReference>
<dbReference type="PRINTS" id="PR00455">
    <property type="entry name" value="HTHTETR"/>
</dbReference>
<dbReference type="InterPro" id="IPR050109">
    <property type="entry name" value="HTH-type_TetR-like_transc_reg"/>
</dbReference>
<dbReference type="EMBL" id="LFTY01000002">
    <property type="protein sequence ID" value="KMW59067.1"/>
    <property type="molecule type" value="Genomic_DNA"/>
</dbReference>
<dbReference type="RefSeq" id="WP_049644600.1">
    <property type="nucleotide sequence ID" value="NZ_LFTY01000002.1"/>
</dbReference>
<dbReference type="GO" id="GO:0000976">
    <property type="term" value="F:transcription cis-regulatory region binding"/>
    <property type="evidence" value="ECO:0007669"/>
    <property type="project" value="TreeGrafter"/>
</dbReference>
<dbReference type="InterPro" id="IPR009057">
    <property type="entry name" value="Homeodomain-like_sf"/>
</dbReference>
<dbReference type="PROSITE" id="PS50977">
    <property type="entry name" value="HTH_TETR_2"/>
    <property type="match status" value="1"/>
</dbReference>
<name>A0A0J9E8I8_9RHOB</name>
<sequence>MEISEAERKYAQAALVVFQRYGVRKSTMEEIAAEAGVSKPTLYATFRNKDAVLGGAIRLAKGTAIRSVAQAWSDADTLAEKLDIFFERLVLAGFDMLHQSPDTAAFETALGEYSQDSIAATRRAEVAAIARLFEGAQGLAEIGTSAEDYAGFVVASAMNAKRLVQTRAELEAYLAILKASVVKLLDA</sequence>
<evidence type="ECO:0000313" key="5">
    <source>
        <dbReference type="Proteomes" id="UP000037178"/>
    </source>
</evidence>
<keyword evidence="5" id="KW-1185">Reference proteome</keyword>
<evidence type="ECO:0000313" key="4">
    <source>
        <dbReference type="EMBL" id="KMW59067.1"/>
    </source>
</evidence>
<dbReference type="Proteomes" id="UP000037178">
    <property type="component" value="Unassembled WGS sequence"/>
</dbReference>
<dbReference type="STRING" id="1675527.AIOL_004048"/>
<gene>
    <name evidence="4" type="ORF">AIOL_004048</name>
</gene>
<dbReference type="InterPro" id="IPR001647">
    <property type="entry name" value="HTH_TetR"/>
</dbReference>
<comment type="caution">
    <text evidence="4">The sequence shown here is derived from an EMBL/GenBank/DDBJ whole genome shotgun (WGS) entry which is preliminary data.</text>
</comment>
<evidence type="ECO:0000256" key="1">
    <source>
        <dbReference type="ARBA" id="ARBA00023125"/>
    </source>
</evidence>
<dbReference type="Pfam" id="PF00440">
    <property type="entry name" value="TetR_N"/>
    <property type="match status" value="1"/>
</dbReference>
<keyword evidence="1 2" id="KW-0238">DNA-binding</keyword>
<dbReference type="PANTHER" id="PTHR30055">
    <property type="entry name" value="HTH-TYPE TRANSCRIPTIONAL REGULATOR RUTR"/>
    <property type="match status" value="1"/>
</dbReference>
<feature type="domain" description="HTH tetR-type" evidence="3">
    <location>
        <begin position="4"/>
        <end position="64"/>
    </location>
</feature>
<reference evidence="4 5" key="1">
    <citation type="submission" date="2015-06" db="EMBL/GenBank/DDBJ databases">
        <title>Draft genome sequence of an Alphaproteobacteria species associated to the Mediterranean sponge Oscarella lobularis.</title>
        <authorList>
            <person name="Jourda C."/>
            <person name="Santini S."/>
            <person name="Claverie J.-M."/>
        </authorList>
    </citation>
    <scope>NUCLEOTIDE SEQUENCE [LARGE SCALE GENOMIC DNA]</scope>
    <source>
        <strain evidence="4">IGS</strain>
    </source>
</reference>
<organism evidence="4 5">
    <name type="scientific">Candidatus Rhodobacter oscarellae</name>
    <dbReference type="NCBI Taxonomy" id="1675527"/>
    <lineage>
        <taxon>Bacteria</taxon>
        <taxon>Pseudomonadati</taxon>
        <taxon>Pseudomonadota</taxon>
        <taxon>Alphaproteobacteria</taxon>
        <taxon>Rhodobacterales</taxon>
        <taxon>Rhodobacter group</taxon>
        <taxon>Rhodobacter</taxon>
    </lineage>
</organism>
<dbReference type="OrthoDB" id="7185252at2"/>
<dbReference type="AlphaFoldDB" id="A0A0J9E8I8"/>
<dbReference type="PATRIC" id="fig|1675527.3.peg.4243"/>